<protein>
    <recommendedName>
        <fullName evidence="5">Sulfatase N-terminal domain-containing protein</fullName>
    </recommendedName>
</protein>
<dbReference type="InterPro" id="IPR017850">
    <property type="entry name" value="Alkaline_phosphatase_core_sf"/>
</dbReference>
<dbReference type="PANTHER" id="PTHR10342">
    <property type="entry name" value="ARYLSULFATASE"/>
    <property type="match status" value="1"/>
</dbReference>
<reference evidence="6" key="1">
    <citation type="submission" date="2021-01" db="EMBL/GenBank/DDBJ databases">
        <authorList>
            <person name="Corre E."/>
            <person name="Pelletier E."/>
            <person name="Niang G."/>
            <person name="Scheremetjew M."/>
            <person name="Finn R."/>
            <person name="Kale V."/>
            <person name="Holt S."/>
            <person name="Cochrane G."/>
            <person name="Meng A."/>
            <person name="Brown T."/>
            <person name="Cohen L."/>
        </authorList>
    </citation>
    <scope>NUCLEOTIDE SEQUENCE</scope>
    <source>
        <strain evidence="6">UTEX LB 985</strain>
    </source>
</reference>
<feature type="region of interest" description="Disordered" evidence="4">
    <location>
        <begin position="86"/>
        <end position="109"/>
    </location>
</feature>
<dbReference type="AlphaFoldDB" id="A0A7S2IR02"/>
<dbReference type="EMBL" id="HBGU01066387">
    <property type="protein sequence ID" value="CAD9525989.1"/>
    <property type="molecule type" value="Transcribed_RNA"/>
</dbReference>
<evidence type="ECO:0000259" key="5">
    <source>
        <dbReference type="Pfam" id="PF00884"/>
    </source>
</evidence>
<gene>
    <name evidence="6" type="ORF">CBRE1094_LOCUS36201</name>
</gene>
<evidence type="ECO:0000256" key="4">
    <source>
        <dbReference type="SAM" id="MobiDB-lite"/>
    </source>
</evidence>
<dbReference type="InterPro" id="IPR047115">
    <property type="entry name" value="ARSB"/>
</dbReference>
<evidence type="ECO:0000256" key="2">
    <source>
        <dbReference type="ARBA" id="ARBA00022837"/>
    </source>
</evidence>
<proteinExistence type="predicted"/>
<accession>A0A7S2IR02</accession>
<dbReference type="PANTHER" id="PTHR10342:SF274">
    <property type="entry name" value="ARYLSULFATASE B"/>
    <property type="match status" value="1"/>
</dbReference>
<organism evidence="6">
    <name type="scientific">Haptolina brevifila</name>
    <dbReference type="NCBI Taxonomy" id="156173"/>
    <lineage>
        <taxon>Eukaryota</taxon>
        <taxon>Haptista</taxon>
        <taxon>Haptophyta</taxon>
        <taxon>Prymnesiophyceae</taxon>
        <taxon>Prymnesiales</taxon>
        <taxon>Prymnesiaceae</taxon>
        <taxon>Haptolina</taxon>
    </lineage>
</organism>
<evidence type="ECO:0000256" key="3">
    <source>
        <dbReference type="ARBA" id="ARBA00023180"/>
    </source>
</evidence>
<evidence type="ECO:0000256" key="1">
    <source>
        <dbReference type="ARBA" id="ARBA00022723"/>
    </source>
</evidence>
<dbReference type="Gene3D" id="3.30.1120.10">
    <property type="match status" value="1"/>
</dbReference>
<keyword evidence="3" id="KW-0325">Glycoprotein</keyword>
<dbReference type="GO" id="GO:0008484">
    <property type="term" value="F:sulfuric ester hydrolase activity"/>
    <property type="evidence" value="ECO:0007669"/>
    <property type="project" value="InterPro"/>
</dbReference>
<dbReference type="Pfam" id="PF00884">
    <property type="entry name" value="Sulfatase"/>
    <property type="match status" value="1"/>
</dbReference>
<feature type="domain" description="Sulfatase N-terminal" evidence="5">
    <location>
        <begin position="19"/>
        <end position="418"/>
    </location>
</feature>
<evidence type="ECO:0000313" key="6">
    <source>
        <dbReference type="EMBL" id="CAD9525989.1"/>
    </source>
</evidence>
<dbReference type="Gene3D" id="3.40.720.10">
    <property type="entry name" value="Alkaline Phosphatase, subunit A"/>
    <property type="match status" value="2"/>
</dbReference>
<keyword evidence="1" id="KW-0479">Metal-binding</keyword>
<dbReference type="SUPFAM" id="SSF53649">
    <property type="entry name" value="Alkaline phosphatase-like"/>
    <property type="match status" value="1"/>
</dbReference>
<keyword evidence="2" id="KW-0106">Calcium</keyword>
<dbReference type="GO" id="GO:0046872">
    <property type="term" value="F:metal ion binding"/>
    <property type="evidence" value="ECO:0007669"/>
    <property type="project" value="UniProtKB-KW"/>
</dbReference>
<dbReference type="InterPro" id="IPR000917">
    <property type="entry name" value="Sulfatase_N"/>
</dbReference>
<name>A0A7S2IR02_9EUKA</name>
<sequence length="624" mass="67566">MLQETQQEPAAVRHDSTLPHILMVLVDDWGWANAGWHRNYTAPGGLHVPPTPEVDTPKLDSLVHQGIELDRHYVFKYCSPSRAALQSGRAPPHVTTLGTDPGTRNQKDPDSGYAGIPRNMTGIAAKLASVGYKTAVFGKWDVGMATPDHTPRGRGYQRGLTYFHHQNDYWSMFYGWSPLANGSYVPGCPRYPGAGPDDMQPITDLWLTGTSANGDVWERPAYGYNGSCIGLMPDGGRPPQCTPGPQGDGWFGGYEDALLERELMQTIREHDVTLPLFAFWSPHIAHVPMQVPETYFRKFGFIAPTDRSTHERQRYHAMIAMLDDMVGNVTSLLQQKRMWQSTLMVLTTDNGGPIYQRGAGGGNNYPLRGGKGSNWEGGIRVNAFVSGGLIPAARRGTRFDGLVAIWDWYATFASLAGVTSIDERAAQAGLPPIDSIDMSAALGLGGSLRGSGAKAGTSPRTQLLIGTEPRPTNLSSAPLCASYAATTLYDEGDGVVLPPANGRCTTISGLLVDEGASGLWKLLTGTIAQAVYSGPHTPNASTEAGEPASYYKSLCPHGCLFELRGDPLETHDLASEHPQKRAELWTKLETAQGTAFNPDRGVRDPVACDTALHRYGGFWGPFVD</sequence>